<dbReference type="EMBL" id="CAWUPB010001184">
    <property type="protein sequence ID" value="CAK7350195.1"/>
    <property type="molecule type" value="Genomic_DNA"/>
</dbReference>
<comment type="caution">
    <text evidence="1">The sequence shown here is derived from an EMBL/GenBank/DDBJ whole genome shotgun (WGS) entry which is preliminary data.</text>
</comment>
<sequence length="175" mass="20021">MNFIATWQTPIKPLCKRIFCCGIFGFTVVESITHCFSTFINSHRGLTVIKQCGVGERDGGRNQKEEFYSFSSVKIGYLPTKGYEIDHRDTFLVDKVSILTAWQIHEKQLHIVARPTKPYKAVTEQKINHATSVDHANNQAWTELCTEVVANFQRMEDEAVVSKLKFSRNGVKTEY</sequence>
<proteinExistence type="predicted"/>
<accession>A0AAV1SID5</accession>
<keyword evidence="2" id="KW-1185">Reference proteome</keyword>
<gene>
    <name evidence="1" type="ORF">DCAF_LOCUS22922</name>
</gene>
<protein>
    <submittedName>
        <fullName evidence="1">Uncharacterized protein</fullName>
    </submittedName>
</protein>
<dbReference type="AlphaFoldDB" id="A0AAV1SID5"/>
<dbReference type="Proteomes" id="UP001314170">
    <property type="component" value="Unassembled WGS sequence"/>
</dbReference>
<evidence type="ECO:0000313" key="2">
    <source>
        <dbReference type="Proteomes" id="UP001314170"/>
    </source>
</evidence>
<evidence type="ECO:0000313" key="1">
    <source>
        <dbReference type="EMBL" id="CAK7350195.1"/>
    </source>
</evidence>
<reference evidence="1 2" key="1">
    <citation type="submission" date="2024-01" db="EMBL/GenBank/DDBJ databases">
        <authorList>
            <person name="Waweru B."/>
        </authorList>
    </citation>
    <scope>NUCLEOTIDE SEQUENCE [LARGE SCALE GENOMIC DNA]</scope>
</reference>
<organism evidence="1 2">
    <name type="scientific">Dovyalis caffra</name>
    <dbReference type="NCBI Taxonomy" id="77055"/>
    <lineage>
        <taxon>Eukaryota</taxon>
        <taxon>Viridiplantae</taxon>
        <taxon>Streptophyta</taxon>
        <taxon>Embryophyta</taxon>
        <taxon>Tracheophyta</taxon>
        <taxon>Spermatophyta</taxon>
        <taxon>Magnoliopsida</taxon>
        <taxon>eudicotyledons</taxon>
        <taxon>Gunneridae</taxon>
        <taxon>Pentapetalae</taxon>
        <taxon>rosids</taxon>
        <taxon>fabids</taxon>
        <taxon>Malpighiales</taxon>
        <taxon>Salicaceae</taxon>
        <taxon>Flacourtieae</taxon>
        <taxon>Dovyalis</taxon>
    </lineage>
</organism>
<name>A0AAV1SID5_9ROSI</name>